<protein>
    <submittedName>
        <fullName evidence="3">Uncharacterized protein</fullName>
    </submittedName>
</protein>
<dbReference type="Proteomes" id="UP000240542">
    <property type="component" value="Unassembled WGS sequence"/>
</dbReference>
<evidence type="ECO:0000313" key="4">
    <source>
        <dbReference type="Proteomes" id="UP000240542"/>
    </source>
</evidence>
<proteinExistence type="predicted"/>
<evidence type="ECO:0000313" key="3">
    <source>
        <dbReference type="EMBL" id="PSK95418.1"/>
    </source>
</evidence>
<accession>A0A2P8DDX0</accession>
<evidence type="ECO:0000256" key="2">
    <source>
        <dbReference type="SAM" id="SignalP"/>
    </source>
</evidence>
<evidence type="ECO:0000256" key="1">
    <source>
        <dbReference type="SAM" id="MobiDB-lite"/>
    </source>
</evidence>
<feature type="chain" id="PRO_5015104247" evidence="2">
    <location>
        <begin position="32"/>
        <end position="278"/>
    </location>
</feature>
<name>A0A2P8DDX0_9ACTN</name>
<keyword evidence="4" id="KW-1185">Reference proteome</keyword>
<feature type="region of interest" description="Disordered" evidence="1">
    <location>
        <begin position="181"/>
        <end position="203"/>
    </location>
</feature>
<gene>
    <name evidence="3" type="ORF">CLV63_11578</name>
</gene>
<reference evidence="3 4" key="1">
    <citation type="submission" date="2018-03" db="EMBL/GenBank/DDBJ databases">
        <title>Genomic Encyclopedia of Archaeal and Bacterial Type Strains, Phase II (KMG-II): from individual species to whole genera.</title>
        <authorList>
            <person name="Goeker M."/>
        </authorList>
    </citation>
    <scope>NUCLEOTIDE SEQUENCE [LARGE SCALE GENOMIC DNA]</scope>
    <source>
        <strain evidence="3 4">DSM 45312</strain>
    </source>
</reference>
<dbReference type="EMBL" id="PYGA01000015">
    <property type="protein sequence ID" value="PSK95418.1"/>
    <property type="molecule type" value="Genomic_DNA"/>
</dbReference>
<sequence>MFAFARTGVKTLLLAAGTAGFLALGAGIAAADEAPSGSLGLSGPSTDAGHVVPLVAGAPDQVIGMVPTQLQWEDANGALQSVSVPRTEPLLSDAGGRVLGAASKTEGLLGAVPQTAPVTDKVRRTGGTAKDTVGSTGGTAKKTVGAAGGEARGLAGAAEKPGDAVQPLRDKVEGAVPAGAADGVTSELRQHKTPPQHKTLPQRAALPEAPAGGVDGGLAAVRGATEGGTAESVVRDATGGDVHHQSGEVADIDVAPDTQETVRNVADGVRTADISVGD</sequence>
<keyword evidence="2" id="KW-0732">Signal</keyword>
<feature type="region of interest" description="Disordered" evidence="1">
    <location>
        <begin position="125"/>
        <end position="147"/>
    </location>
</feature>
<dbReference type="RefSeq" id="WP_106584755.1">
    <property type="nucleotide sequence ID" value="NZ_PYGA01000015.1"/>
</dbReference>
<comment type="caution">
    <text evidence="3">The sequence shown here is derived from an EMBL/GenBank/DDBJ whole genome shotgun (WGS) entry which is preliminary data.</text>
</comment>
<dbReference type="AlphaFoldDB" id="A0A2P8DDX0"/>
<feature type="compositionally biased region" description="Low complexity" evidence="1">
    <location>
        <begin position="132"/>
        <end position="145"/>
    </location>
</feature>
<feature type="signal peptide" evidence="2">
    <location>
        <begin position="1"/>
        <end position="31"/>
    </location>
</feature>
<organism evidence="3 4">
    <name type="scientific">Murinocardiopsis flavida</name>
    <dbReference type="NCBI Taxonomy" id="645275"/>
    <lineage>
        <taxon>Bacteria</taxon>
        <taxon>Bacillati</taxon>
        <taxon>Actinomycetota</taxon>
        <taxon>Actinomycetes</taxon>
        <taxon>Streptosporangiales</taxon>
        <taxon>Nocardiopsidaceae</taxon>
        <taxon>Murinocardiopsis</taxon>
    </lineage>
</organism>